<proteinExistence type="predicted"/>
<protein>
    <submittedName>
        <fullName evidence="4">Sickle tail protein-like</fullName>
    </submittedName>
</protein>
<dbReference type="InterPro" id="IPR051825">
    <property type="entry name" value="SRCIN1"/>
</dbReference>
<accession>A0A444UDN6</accession>
<dbReference type="InterPro" id="IPR022782">
    <property type="entry name" value="AIP3-like_C"/>
</dbReference>
<dbReference type="Pfam" id="PF03915">
    <property type="entry name" value="AIP3"/>
    <property type="match status" value="1"/>
</dbReference>
<keyword evidence="1" id="KW-0175">Coiled coil</keyword>
<dbReference type="PANTHER" id="PTHR22741:SF11">
    <property type="entry name" value="SICKLE TAIL PROTEIN HOMOLOG"/>
    <property type="match status" value="1"/>
</dbReference>
<gene>
    <name evidence="4" type="ORF">EOD39_15182</name>
</gene>
<dbReference type="Proteomes" id="UP000289886">
    <property type="component" value="Unassembled WGS sequence"/>
</dbReference>
<evidence type="ECO:0000313" key="4">
    <source>
        <dbReference type="EMBL" id="RXM33282.1"/>
    </source>
</evidence>
<comment type="caution">
    <text evidence="4">The sequence shown here is derived from an EMBL/GenBank/DDBJ whole genome shotgun (WGS) entry which is preliminary data.</text>
</comment>
<evidence type="ECO:0000256" key="1">
    <source>
        <dbReference type="ARBA" id="ARBA00023054"/>
    </source>
</evidence>
<dbReference type="EMBL" id="SCEB01214771">
    <property type="protein sequence ID" value="RXM33282.1"/>
    <property type="molecule type" value="Genomic_DNA"/>
</dbReference>
<organism evidence="4 5">
    <name type="scientific">Acipenser ruthenus</name>
    <name type="common">Sterlet sturgeon</name>
    <dbReference type="NCBI Taxonomy" id="7906"/>
    <lineage>
        <taxon>Eukaryota</taxon>
        <taxon>Metazoa</taxon>
        <taxon>Chordata</taxon>
        <taxon>Craniata</taxon>
        <taxon>Vertebrata</taxon>
        <taxon>Euteleostomi</taxon>
        <taxon>Actinopterygii</taxon>
        <taxon>Chondrostei</taxon>
        <taxon>Acipenseriformes</taxon>
        <taxon>Acipenseridae</taxon>
        <taxon>Acipenser</taxon>
    </lineage>
</organism>
<keyword evidence="5" id="KW-1185">Reference proteome</keyword>
<evidence type="ECO:0000313" key="5">
    <source>
        <dbReference type="Proteomes" id="UP000289886"/>
    </source>
</evidence>
<sequence length="215" mass="23952">MHGSEICIISPKHSQSPQPGVGDQAEHQLVVSEESLEVMSEGEAPTAFTRGSRSRASLPVVRSTNQTKDRSLGVLYLQYGDETKQIRMPNEITSGDTIRALFVSAFPQQLNMKMLESPNVAVYIKDDARKMYYELGDVRNIADHSCLKVYHKDPAHAFNHNPRPSNGDVRLTSREIFIDNGETGDPAVLAAAKLTFVSVMKTLSFLSQEYKLHLF</sequence>
<name>A0A444UDN6_ACIRT</name>
<dbReference type="GO" id="GO:0005737">
    <property type="term" value="C:cytoplasm"/>
    <property type="evidence" value="ECO:0007669"/>
    <property type="project" value="TreeGrafter"/>
</dbReference>
<feature type="domain" description="Actin interacting protein 3-like C-terminal" evidence="3">
    <location>
        <begin position="76"/>
        <end position="150"/>
    </location>
</feature>
<dbReference type="PANTHER" id="PTHR22741">
    <property type="entry name" value="P140CAP/SNIP-RELATED"/>
    <property type="match status" value="1"/>
</dbReference>
<dbReference type="AlphaFoldDB" id="A0A444UDN6"/>
<evidence type="ECO:0000259" key="3">
    <source>
        <dbReference type="Pfam" id="PF03915"/>
    </source>
</evidence>
<reference evidence="4 5" key="1">
    <citation type="submission" date="2019-01" db="EMBL/GenBank/DDBJ databases">
        <title>Draft Genome and Complete Hox-Cluster Characterization of the Sterlet Sturgeon (Acipenser ruthenus).</title>
        <authorList>
            <person name="Wei Q."/>
        </authorList>
    </citation>
    <scope>NUCLEOTIDE SEQUENCE [LARGE SCALE GENOMIC DNA]</scope>
    <source>
        <strain evidence="4">WHYD16114868_AA</strain>
        <tissue evidence="4">Blood</tissue>
    </source>
</reference>
<evidence type="ECO:0000256" key="2">
    <source>
        <dbReference type="SAM" id="MobiDB-lite"/>
    </source>
</evidence>
<feature type="region of interest" description="Disordered" evidence="2">
    <location>
        <begin position="1"/>
        <end position="22"/>
    </location>
</feature>